<protein>
    <submittedName>
        <fullName evidence="2">Uncharacterized protein</fullName>
    </submittedName>
</protein>
<dbReference type="eggNOG" id="ENOG502ZK3R">
    <property type="taxonomic scope" value="Bacteria"/>
</dbReference>
<proteinExistence type="predicted"/>
<evidence type="ECO:0000256" key="1">
    <source>
        <dbReference type="SAM" id="MobiDB-lite"/>
    </source>
</evidence>
<accession>K6WYZ8</accession>
<keyword evidence="3" id="KW-1185">Reference proteome</keyword>
<dbReference type="EMBL" id="BAHD01000063">
    <property type="protein sequence ID" value="GAB97292.1"/>
    <property type="molecule type" value="Genomic_DNA"/>
</dbReference>
<reference evidence="2 3" key="1">
    <citation type="submission" date="2012-08" db="EMBL/GenBank/DDBJ databases">
        <title>Whole genome shotgun sequence of Kineosphaera limosa NBRC 100340.</title>
        <authorList>
            <person name="Yoshida I."/>
            <person name="Isaki S."/>
            <person name="Hosoyama A."/>
            <person name="Tsuchikane K."/>
            <person name="Katsumata H."/>
            <person name="Ando Y."/>
            <person name="Ohji S."/>
            <person name="Hamada M."/>
            <person name="Tamura T."/>
            <person name="Yamazoe A."/>
            <person name="Yamazaki S."/>
            <person name="Fujita N."/>
        </authorList>
    </citation>
    <scope>NUCLEOTIDE SEQUENCE [LARGE SCALE GENOMIC DNA]</scope>
    <source>
        <strain evidence="2 3">NBRC 100340</strain>
    </source>
</reference>
<feature type="region of interest" description="Disordered" evidence="1">
    <location>
        <begin position="1"/>
        <end position="21"/>
    </location>
</feature>
<name>K6WYZ8_9MICO</name>
<dbReference type="RefSeq" id="WP_006593824.1">
    <property type="nucleotide sequence ID" value="NZ_BAHD01000063.1"/>
</dbReference>
<dbReference type="Proteomes" id="UP000008366">
    <property type="component" value="Unassembled WGS sequence"/>
</dbReference>
<evidence type="ECO:0000313" key="2">
    <source>
        <dbReference type="EMBL" id="GAB97292.1"/>
    </source>
</evidence>
<dbReference type="AlphaFoldDB" id="K6WYZ8"/>
<evidence type="ECO:0000313" key="3">
    <source>
        <dbReference type="Proteomes" id="UP000008366"/>
    </source>
</evidence>
<sequence length="145" mass="15084">MRLTSAYGISASPPPAQSEAAAQAQAAQPAAPAKPAFSVLNDFRYLTDSDNELLAKATGETIDPGITGRTGPASAFAQQLALDRRTGQLAPNQDVTAVYLRNAAAAIDTANAGRANFTNPYSGEVMERAVAHLEATGRGRADIRL</sequence>
<gene>
    <name evidence="2" type="ORF">KILIM_063_00040</name>
</gene>
<organism evidence="2 3">
    <name type="scientific">Kineosphaera limosa NBRC 100340</name>
    <dbReference type="NCBI Taxonomy" id="1184609"/>
    <lineage>
        <taxon>Bacteria</taxon>
        <taxon>Bacillati</taxon>
        <taxon>Actinomycetota</taxon>
        <taxon>Actinomycetes</taxon>
        <taxon>Micrococcales</taxon>
        <taxon>Dermatophilaceae</taxon>
        <taxon>Kineosphaera</taxon>
    </lineage>
</organism>
<dbReference type="OrthoDB" id="5148283at2"/>
<comment type="caution">
    <text evidence="2">The sequence shown here is derived from an EMBL/GenBank/DDBJ whole genome shotgun (WGS) entry which is preliminary data.</text>
</comment>